<evidence type="ECO:0000313" key="3">
    <source>
        <dbReference type="Proteomes" id="UP000499080"/>
    </source>
</evidence>
<proteinExistence type="predicted"/>
<protein>
    <recommendedName>
        <fullName evidence="1">DUF4817 domain-containing protein</fullName>
    </recommendedName>
</protein>
<dbReference type="EMBL" id="BGPR01005872">
    <property type="protein sequence ID" value="GBN14176.1"/>
    <property type="molecule type" value="Genomic_DNA"/>
</dbReference>
<gene>
    <name evidence="2" type="ORF">AVEN_3978_1</name>
</gene>
<accession>A0A4Y2LKU3</accession>
<comment type="caution">
    <text evidence="2">The sequence shown here is derived from an EMBL/GenBank/DDBJ whole genome shotgun (WGS) entry which is preliminary data.</text>
</comment>
<evidence type="ECO:0000259" key="1">
    <source>
        <dbReference type="Pfam" id="PF16087"/>
    </source>
</evidence>
<keyword evidence="3" id="KW-1185">Reference proteome</keyword>
<name>A0A4Y2LKU3_ARAVE</name>
<organism evidence="2 3">
    <name type="scientific">Araneus ventricosus</name>
    <name type="common">Orbweaver spider</name>
    <name type="synonym">Epeira ventricosa</name>
    <dbReference type="NCBI Taxonomy" id="182803"/>
    <lineage>
        <taxon>Eukaryota</taxon>
        <taxon>Metazoa</taxon>
        <taxon>Ecdysozoa</taxon>
        <taxon>Arthropoda</taxon>
        <taxon>Chelicerata</taxon>
        <taxon>Arachnida</taxon>
        <taxon>Araneae</taxon>
        <taxon>Araneomorphae</taxon>
        <taxon>Entelegynae</taxon>
        <taxon>Araneoidea</taxon>
        <taxon>Araneidae</taxon>
        <taxon>Araneus</taxon>
    </lineage>
</organism>
<reference evidence="2 3" key="1">
    <citation type="journal article" date="2019" name="Sci. Rep.">
        <title>Orb-weaving spider Araneus ventricosus genome elucidates the spidroin gene catalogue.</title>
        <authorList>
            <person name="Kono N."/>
            <person name="Nakamura H."/>
            <person name="Ohtoshi R."/>
            <person name="Moran D.A.P."/>
            <person name="Shinohara A."/>
            <person name="Yoshida Y."/>
            <person name="Fujiwara M."/>
            <person name="Mori M."/>
            <person name="Tomita M."/>
            <person name="Arakawa K."/>
        </authorList>
    </citation>
    <scope>NUCLEOTIDE SEQUENCE [LARGE SCALE GENOMIC DNA]</scope>
</reference>
<dbReference type="Pfam" id="PF16087">
    <property type="entry name" value="DUF4817"/>
    <property type="match status" value="1"/>
</dbReference>
<feature type="domain" description="DUF4817" evidence="1">
    <location>
        <begin position="18"/>
        <end position="72"/>
    </location>
</feature>
<dbReference type="Proteomes" id="UP000499080">
    <property type="component" value="Unassembled WGS sequence"/>
</dbReference>
<evidence type="ECO:0000313" key="2">
    <source>
        <dbReference type="EMBL" id="GBN14176.1"/>
    </source>
</evidence>
<sequence>MRTLIVVVNFSMKMSKYSFSERISIVKAYYSSNNSPIAAQRKFAAEYQLKTTGPSAITIKNVLKKLERTGSVDVSTLQRLSQNFTLRLRHVIDIDGKHMERVIN</sequence>
<dbReference type="InterPro" id="IPR032135">
    <property type="entry name" value="DUF4817"/>
</dbReference>
<dbReference type="AlphaFoldDB" id="A0A4Y2LKU3"/>